<dbReference type="InterPro" id="IPR002591">
    <property type="entry name" value="Phosphodiest/P_Trfase"/>
</dbReference>
<dbReference type="PANTHER" id="PTHR10151">
    <property type="entry name" value="ECTONUCLEOTIDE PYROPHOSPHATASE/PHOSPHODIESTERASE"/>
    <property type="match status" value="1"/>
</dbReference>
<proteinExistence type="predicted"/>
<dbReference type="CDD" id="cd16018">
    <property type="entry name" value="Enpp"/>
    <property type="match status" value="1"/>
</dbReference>
<gene>
    <name evidence="2" type="ORF">ACFQ1E_08360</name>
</gene>
<dbReference type="PANTHER" id="PTHR10151:SF120">
    <property type="entry name" value="BIS(5'-ADENOSYL)-TRIPHOSPHATASE"/>
    <property type="match status" value="1"/>
</dbReference>
<keyword evidence="1" id="KW-0732">Signal</keyword>
<protein>
    <submittedName>
        <fullName evidence="2">Ectonucleotide pyrophosphatase/phosphodiesterase</fullName>
    </submittedName>
</protein>
<dbReference type="Pfam" id="PF01663">
    <property type="entry name" value="Phosphodiest"/>
    <property type="match status" value="1"/>
</dbReference>
<dbReference type="Gene3D" id="3.30.1360.180">
    <property type="match status" value="1"/>
</dbReference>
<keyword evidence="3" id="KW-1185">Reference proteome</keyword>
<dbReference type="RefSeq" id="WP_264943717.1">
    <property type="nucleotide sequence ID" value="NZ_JAPDRA010000003.1"/>
</dbReference>
<dbReference type="Proteomes" id="UP001596977">
    <property type="component" value="Unassembled WGS sequence"/>
</dbReference>
<organism evidence="2 3">
    <name type="scientific">Sphingomonas canadensis</name>
    <dbReference type="NCBI Taxonomy" id="1219257"/>
    <lineage>
        <taxon>Bacteria</taxon>
        <taxon>Pseudomonadati</taxon>
        <taxon>Pseudomonadota</taxon>
        <taxon>Alphaproteobacteria</taxon>
        <taxon>Sphingomonadales</taxon>
        <taxon>Sphingomonadaceae</taxon>
        <taxon>Sphingomonas</taxon>
    </lineage>
</organism>
<dbReference type="InterPro" id="IPR017850">
    <property type="entry name" value="Alkaline_phosphatase_core_sf"/>
</dbReference>
<dbReference type="SUPFAM" id="SSF53649">
    <property type="entry name" value="Alkaline phosphatase-like"/>
    <property type="match status" value="1"/>
</dbReference>
<dbReference type="Gene3D" id="3.40.720.10">
    <property type="entry name" value="Alkaline Phosphatase, subunit A"/>
    <property type="match status" value="1"/>
</dbReference>
<name>A0ABW3H4C7_9SPHN</name>
<evidence type="ECO:0000256" key="1">
    <source>
        <dbReference type="SAM" id="SignalP"/>
    </source>
</evidence>
<comment type="caution">
    <text evidence="2">The sequence shown here is derived from an EMBL/GenBank/DDBJ whole genome shotgun (WGS) entry which is preliminary data.</text>
</comment>
<accession>A0ABW3H4C7</accession>
<reference evidence="3" key="1">
    <citation type="journal article" date="2019" name="Int. J. Syst. Evol. Microbiol.">
        <title>The Global Catalogue of Microorganisms (GCM) 10K type strain sequencing project: providing services to taxonomists for standard genome sequencing and annotation.</title>
        <authorList>
            <consortium name="The Broad Institute Genomics Platform"/>
            <consortium name="The Broad Institute Genome Sequencing Center for Infectious Disease"/>
            <person name="Wu L."/>
            <person name="Ma J."/>
        </authorList>
    </citation>
    <scope>NUCLEOTIDE SEQUENCE [LARGE SCALE GENOMIC DNA]</scope>
    <source>
        <strain evidence="3">CCUG 62982</strain>
    </source>
</reference>
<feature type="signal peptide" evidence="1">
    <location>
        <begin position="1"/>
        <end position="26"/>
    </location>
</feature>
<evidence type="ECO:0000313" key="3">
    <source>
        <dbReference type="Proteomes" id="UP001596977"/>
    </source>
</evidence>
<sequence length="419" mass="46188">MAAAMFRFVKLAAALALALGGQAASARPSAPTPAAFVAEKRATVTILVSLDGFRPDYVTAKDTPNLFAATKQGVFAAMRPSFPTMTFPNHYTLVTGLRPDRHGIIDNNIRDPERPGVLFQTRDASVTRDPFWWDGGEPIWVAAQNAGIRTGEMYWPGSHSAIRGVRPDIWWPYEEAIGSRQRTDTVLDWLRRPAAIRPRLITLYYSAFDRAAHDSGFYSPELKQAIAELDGEIGYLRAQLAAMRQPANLVIVSDHGMAPVPPEQQMPVSSVVDPKLMDVIVAGPMLYIFPKAGSEEAAAAHVLQPRAHSQCWRKEEMPARFHYGTNRRIPALVCLAETGWRFNAWKIDPFVKGDHGFDNDDPQMRAMFIAVGPAFAKGRELPMFDNVDVYPLLRRLIGLPPAADVDGTGAVFAPVLTGK</sequence>
<evidence type="ECO:0000313" key="2">
    <source>
        <dbReference type="EMBL" id="MFD0946346.1"/>
    </source>
</evidence>
<feature type="chain" id="PRO_5046636286" evidence="1">
    <location>
        <begin position="27"/>
        <end position="419"/>
    </location>
</feature>
<dbReference type="EMBL" id="JBHTJG010000003">
    <property type="protein sequence ID" value="MFD0946346.1"/>
    <property type="molecule type" value="Genomic_DNA"/>
</dbReference>